<proteinExistence type="predicted"/>
<accession>A0A6C0X1X9</accession>
<reference evidence="1 2" key="1">
    <citation type="submission" date="2020-01" db="EMBL/GenBank/DDBJ databases">
        <authorList>
            <person name="Cicha C.L."/>
            <person name="Wiedenheft B."/>
        </authorList>
    </citation>
    <scope>NUCLEOTIDE SEQUENCE [LARGE SCALE GENOMIC DNA]</scope>
</reference>
<evidence type="ECO:0000313" key="1">
    <source>
        <dbReference type="EMBL" id="QIC52891.1"/>
    </source>
</evidence>
<name>A0A6C0X1X9_9CAUD</name>
<evidence type="ECO:0000313" key="2">
    <source>
        <dbReference type="Proteomes" id="UP000503412"/>
    </source>
</evidence>
<protein>
    <submittedName>
        <fullName evidence="1">Uncharacterized protein</fullName>
    </submittedName>
</protein>
<dbReference type="EMBL" id="MT002975">
    <property type="protein sequence ID" value="QIC52891.1"/>
    <property type="molecule type" value="Genomic_DNA"/>
</dbReference>
<dbReference type="Proteomes" id="UP000503412">
    <property type="component" value="Segment"/>
</dbReference>
<organism evidence="1 2">
    <name type="scientific">Brucella phage EF4</name>
    <dbReference type="NCBI Taxonomy" id="2706778"/>
    <lineage>
        <taxon>Viruses</taxon>
        <taxon>Duplodnaviria</taxon>
        <taxon>Heunggongvirae</taxon>
        <taxon>Uroviricota</taxon>
        <taxon>Caudoviricetes</taxon>
        <taxon>Perisivirus</taxon>
        <taxon>Perisivirus Pr</taxon>
    </lineage>
</organism>
<sequence>MAQTPVDRLVELSMVPELAKEVRSQIESSSGGAQYRGMMLRINPPLSPLPYQ</sequence>